<dbReference type="RefSeq" id="WP_193866518.1">
    <property type="nucleotide sequence ID" value="NZ_JADEYR010000014.1"/>
</dbReference>
<feature type="domain" description="DUF4031" evidence="1">
    <location>
        <begin position="3"/>
        <end position="77"/>
    </location>
</feature>
<proteinExistence type="predicted"/>
<gene>
    <name evidence="2" type="ORF">IOE58_11480</name>
</gene>
<name>A0ABR9W5T7_9MICO</name>
<reference evidence="2 3" key="1">
    <citation type="submission" date="2020-10" db="EMBL/GenBank/DDBJ databases">
        <title>Draft genome and description of Brachybacterium epidermidis sp nov.</title>
        <authorList>
            <person name="Boxberger M."/>
            <person name="La Scola B."/>
        </authorList>
    </citation>
    <scope>NUCLEOTIDE SEQUENCE [LARGE SCALE GENOMIC DNA]</scope>
    <source>
        <strain evidence="2 3">Marseille-Q2903</strain>
    </source>
</reference>
<evidence type="ECO:0000313" key="2">
    <source>
        <dbReference type="EMBL" id="MBE9404775.1"/>
    </source>
</evidence>
<dbReference type="Pfam" id="PF13223">
    <property type="entry name" value="DUF4031"/>
    <property type="match status" value="1"/>
</dbReference>
<dbReference type="InterPro" id="IPR025109">
    <property type="entry name" value="DUF4031"/>
</dbReference>
<evidence type="ECO:0000259" key="1">
    <source>
        <dbReference type="Pfam" id="PF13223"/>
    </source>
</evidence>
<dbReference type="EMBL" id="JADEYR010000014">
    <property type="protein sequence ID" value="MBE9404775.1"/>
    <property type="molecule type" value="Genomic_DNA"/>
</dbReference>
<protein>
    <submittedName>
        <fullName evidence="2">DUF4031 domain-containing protein</fullName>
    </submittedName>
</protein>
<evidence type="ECO:0000313" key="3">
    <source>
        <dbReference type="Proteomes" id="UP000644727"/>
    </source>
</evidence>
<keyword evidence="3" id="KW-1185">Reference proteome</keyword>
<sequence length="186" mass="20090">MTVYADTPLWGRHSTLWGHLISDTSLEELHRAADRAGLHPRAFDLDHYDWPASAHRDLERAGAVFVNGRELTRILIASGLRIPLVDRPAARARRTAEHAAQLGLDPAPRDLIVGLVGHVDPLPDEPGAYRLTRDDPAAAPRIEARDETGRAAAEEFLRRADAAARACGETGFVGQAMDVAAGVAAD</sequence>
<accession>A0ABR9W5T7</accession>
<dbReference type="Proteomes" id="UP000644727">
    <property type="component" value="Unassembled WGS sequence"/>
</dbReference>
<organism evidence="2 3">
    <name type="scientific">Brachybacterium epidermidis</name>
    <dbReference type="NCBI Taxonomy" id="2781983"/>
    <lineage>
        <taxon>Bacteria</taxon>
        <taxon>Bacillati</taxon>
        <taxon>Actinomycetota</taxon>
        <taxon>Actinomycetes</taxon>
        <taxon>Micrococcales</taxon>
        <taxon>Dermabacteraceae</taxon>
        <taxon>Brachybacterium</taxon>
    </lineage>
</organism>
<comment type="caution">
    <text evidence="2">The sequence shown here is derived from an EMBL/GenBank/DDBJ whole genome shotgun (WGS) entry which is preliminary data.</text>
</comment>